<evidence type="ECO:0000313" key="3">
    <source>
        <dbReference type="EMBL" id="BAN64212.1"/>
    </source>
</evidence>
<dbReference type="PANTHER" id="PTHR31809:SF0">
    <property type="entry name" value="BUD13 HOMOLOG"/>
    <property type="match status" value="1"/>
</dbReference>
<keyword evidence="5" id="KW-1185">Reference proteome</keyword>
<reference evidence="3" key="3">
    <citation type="journal article" date="2014" name="BMC Genomics">
        <title>The Babesia bovis gene and promoter model: an update from full-length EST analysis.</title>
        <authorList>
            <person name="Yamagishi J."/>
            <person name="Wakaguri H."/>
            <person name="Yokoyama N."/>
            <person name="Yamashita R."/>
            <person name="Suzuki Y."/>
            <person name="Xuan X."/>
            <person name="Igarashi I."/>
        </authorList>
    </citation>
    <scope>NUCLEOTIDE SEQUENCE</scope>
    <source>
        <strain evidence="3">Texas</strain>
    </source>
</reference>
<dbReference type="OMA" id="PLNRYDI"/>
<name>A7AX78_BABBO</name>
<sequence length="254" mass="29256">MASSSSQSRAMKHKSRHISQLNIEDNDDFSFVSRRGVGDIDFSVGAELPPMVDSDADEGPVVVNAHEFIQRRSPVKHEREPSLSPPRRTVEVDNDDDEVVYRDKSGKRITRDQWLVLHAKRVVKAKRAEPAQELAWGKGLVQKADLEAQAQEELKISKQPLNRYDIDEDYDQQLKERTRWSDPINDTSSVTNEDQPDNVPKCRFTGLPNRFNIQPGYRWDGVIRGNGYEERWFKARARTAAKEQEYYLNNIADM</sequence>
<dbReference type="GO" id="GO:0005684">
    <property type="term" value="C:U2-type spliceosomal complex"/>
    <property type="evidence" value="ECO:0007669"/>
    <property type="project" value="TreeGrafter"/>
</dbReference>
<dbReference type="STRING" id="5865.A7AX78"/>
<gene>
    <name evidence="3 4" type="ORF">BBOV_I000570</name>
</gene>
<reference evidence="4 5" key="1">
    <citation type="journal article" date="2007" name="PLoS Pathog.">
        <title>Genome sequence of Babesia bovis and comparative analysis of apicomplexan hemoprotozoa.</title>
        <authorList>
            <person name="Brayton K.A."/>
            <person name="Lau A.O.T."/>
            <person name="Herndon D.R."/>
            <person name="Hannick L."/>
            <person name="Kappmeyer L.S."/>
            <person name="Berens S.J."/>
            <person name="Bidwell S.L."/>
            <person name="Brown W.C."/>
            <person name="Crabtree J."/>
            <person name="Fadrosh D."/>
            <person name="Feldblum T."/>
            <person name="Forberger H.A."/>
            <person name="Haas B.J."/>
            <person name="Howell J.M."/>
            <person name="Khouri H."/>
            <person name="Koo H."/>
            <person name="Mann D.J."/>
            <person name="Norimine J."/>
            <person name="Paulsen I.T."/>
            <person name="Radune D."/>
            <person name="Ren Q."/>
            <person name="Smith R.K. Jr."/>
            <person name="Suarez C.E."/>
            <person name="White O."/>
            <person name="Wortman J.R."/>
            <person name="Knowles D.P. Jr."/>
            <person name="McElwain T.F."/>
            <person name="Nene V.M."/>
        </authorList>
    </citation>
    <scope>NUCLEOTIDE SEQUENCE [LARGE SCALE GENOMIC DNA]</scope>
    <source>
        <strain evidence="4">T2Bo</strain>
    </source>
</reference>
<comment type="similarity">
    <text evidence="1">Belongs to the CWC26 family.</text>
</comment>
<dbReference type="eggNOG" id="KOG2654">
    <property type="taxonomic scope" value="Eukaryota"/>
</dbReference>
<dbReference type="AlphaFoldDB" id="A7AX78"/>
<evidence type="ECO:0000313" key="4">
    <source>
        <dbReference type="EMBL" id="EDO05151.1"/>
    </source>
</evidence>
<dbReference type="KEGG" id="bbo:BBOV_I000570"/>
<dbReference type="InterPro" id="IPR051112">
    <property type="entry name" value="CWC26_splicing_factor"/>
</dbReference>
<dbReference type="EMBL" id="AAXT01000006">
    <property type="protein sequence ID" value="EDO05151.1"/>
    <property type="molecule type" value="Genomic_DNA"/>
</dbReference>
<evidence type="ECO:0000256" key="2">
    <source>
        <dbReference type="SAM" id="MobiDB-lite"/>
    </source>
</evidence>
<evidence type="ECO:0008006" key="6">
    <source>
        <dbReference type="Google" id="ProtNLM"/>
    </source>
</evidence>
<reference evidence="4" key="2">
    <citation type="submission" date="2007-08" db="EMBL/GenBank/DDBJ databases">
        <authorList>
            <person name="Nene V."/>
        </authorList>
    </citation>
    <scope>NUCLEOTIDE SEQUENCE</scope>
    <source>
        <strain evidence="4">T2Bo</strain>
    </source>
</reference>
<dbReference type="GO" id="GO:0000398">
    <property type="term" value="P:mRNA splicing, via spliceosome"/>
    <property type="evidence" value="ECO:0007669"/>
    <property type="project" value="TreeGrafter"/>
</dbReference>
<dbReference type="InterPro" id="IPR018609">
    <property type="entry name" value="Bud13"/>
</dbReference>
<dbReference type="EMBL" id="AK440418">
    <property type="protein sequence ID" value="BAN64212.1"/>
    <property type="molecule type" value="mRNA"/>
</dbReference>
<feature type="region of interest" description="Disordered" evidence="2">
    <location>
        <begin position="71"/>
        <end position="90"/>
    </location>
</feature>
<dbReference type="GO" id="GO:0070274">
    <property type="term" value="C:RES complex"/>
    <property type="evidence" value="ECO:0007669"/>
    <property type="project" value="TreeGrafter"/>
</dbReference>
<evidence type="ECO:0000256" key="1">
    <source>
        <dbReference type="ARBA" id="ARBA00011069"/>
    </source>
</evidence>
<evidence type="ECO:0000313" key="5">
    <source>
        <dbReference type="Proteomes" id="UP000002173"/>
    </source>
</evidence>
<dbReference type="GeneID" id="5476922"/>
<organism evidence="4 5">
    <name type="scientific">Babesia bovis</name>
    <dbReference type="NCBI Taxonomy" id="5865"/>
    <lineage>
        <taxon>Eukaryota</taxon>
        <taxon>Sar</taxon>
        <taxon>Alveolata</taxon>
        <taxon>Apicomplexa</taxon>
        <taxon>Aconoidasida</taxon>
        <taxon>Piroplasmida</taxon>
        <taxon>Babesiidae</taxon>
        <taxon>Babesia</taxon>
    </lineage>
</organism>
<reference evidence="5" key="5">
    <citation type="journal article" date="2021" name="Int. J. Parasitol.">
        <title>Comparative analysis of gene expression between Babesia bovis blood stages and kinetes allowed by improved genome annotation.</title>
        <authorList>
            <person name="Ueti M.W."/>
            <person name="Johnson W.C."/>
            <person name="Kappmeyer L.S."/>
            <person name="Herndon D.R."/>
            <person name="Mousel M.R."/>
            <person name="Reif K.E."/>
            <person name="Taus N.S."/>
            <person name="Ifeonu O.O."/>
            <person name="Silva J.C."/>
            <person name="Suarez C.E."/>
            <person name="Brayton K.A."/>
        </authorList>
    </citation>
    <scope>NUCLEOTIDE SEQUENCE [LARGE SCALE GENOMIC DNA]</scope>
</reference>
<dbReference type="Pfam" id="PF09736">
    <property type="entry name" value="Bud13"/>
    <property type="match status" value="1"/>
</dbReference>
<reference evidence="5" key="4">
    <citation type="journal article" date="2020" name="Data Brief">
        <title>Transcriptome dataset of Babesia bovis life stages within vertebrate and invertebrate hosts.</title>
        <authorList>
            <person name="Ueti M.W."/>
            <person name="Johnson W.C."/>
            <person name="Kappmeyer L.S."/>
            <person name="Herndon D.R."/>
            <person name="Mousel M.R."/>
            <person name="Reif K.E."/>
            <person name="Taus N.S."/>
            <person name="Ifeonu O.O."/>
            <person name="Silva J.C."/>
            <person name="Suarez C.E."/>
            <person name="Brayton K.A."/>
        </authorList>
    </citation>
    <scope>NUCLEOTIDE SEQUENCE [LARGE SCALE GENOMIC DNA]</scope>
</reference>
<proteinExistence type="evidence at transcript level"/>
<protein>
    <recommendedName>
        <fullName evidence="6">Pre-mRNA-splicing factor CWC26</fullName>
    </recommendedName>
</protein>
<dbReference type="PANTHER" id="PTHR31809">
    <property type="entry name" value="BUD13 HOMOLOG"/>
    <property type="match status" value="1"/>
</dbReference>
<dbReference type="GO" id="GO:0003723">
    <property type="term" value="F:RNA binding"/>
    <property type="evidence" value="ECO:0007669"/>
    <property type="project" value="TreeGrafter"/>
</dbReference>
<dbReference type="VEuPathDB" id="PiroplasmaDB:BBOV_I000570"/>
<dbReference type="RefSeq" id="XP_001608719.1">
    <property type="nucleotide sequence ID" value="XM_001608669.1"/>
</dbReference>
<dbReference type="Proteomes" id="UP000002173">
    <property type="component" value="Unassembled WGS sequence"/>
</dbReference>
<accession>A7AX78</accession>